<protein>
    <submittedName>
        <fullName evidence="2">Uncharacterized protein</fullName>
    </submittedName>
</protein>
<reference evidence="2 3" key="1">
    <citation type="submission" date="2019-11" db="EMBL/GenBank/DDBJ databases">
        <title>Genome analysis of Rhizobacterium cereale a novel genus and species isolated from maize roots in North Spain.</title>
        <authorList>
            <person name="Menendez E."/>
            <person name="Flores-Felix J.D."/>
            <person name="Ramirez-Bahena M.-H."/>
            <person name="Igual J.M."/>
            <person name="Garcia-Fraile P."/>
            <person name="Peix A."/>
            <person name="Velazquez E."/>
        </authorList>
    </citation>
    <scope>NUCLEOTIDE SEQUENCE [LARGE SCALE GENOMIC DNA]</scope>
    <source>
        <strain evidence="2 3">RZME27</strain>
    </source>
</reference>
<dbReference type="Proteomes" id="UP000435138">
    <property type="component" value="Unassembled WGS sequence"/>
</dbReference>
<comment type="caution">
    <text evidence="2">The sequence shown here is derived from an EMBL/GenBank/DDBJ whole genome shotgun (WGS) entry which is preliminary data.</text>
</comment>
<feature type="region of interest" description="Disordered" evidence="1">
    <location>
        <begin position="88"/>
        <end position="143"/>
    </location>
</feature>
<sequence>MKKPQRSFVVEYKSGRRKLDSKAPSSIWGNLDLKSVARDVEVVLVQSEPSKPGETSAPAHVPEQSAPTSASIDMVDIAGLEVSIDDVSAAPDRADEQDIGAAVPAIRRRKSGRAVRERRSPAGRRLPQDRRQTPVEHNEPDDLEQLEVENRLLRTMLAAKLRKENSWLRERLQHR</sequence>
<gene>
    <name evidence="2" type="ORF">GAO09_07055</name>
</gene>
<keyword evidence="3" id="KW-1185">Reference proteome</keyword>
<feature type="compositionally biased region" description="Basic and acidic residues" evidence="1">
    <location>
        <begin position="114"/>
        <end position="140"/>
    </location>
</feature>
<organism evidence="2 3">
    <name type="scientific">Endobacterium cereale</name>
    <dbReference type="NCBI Taxonomy" id="2663029"/>
    <lineage>
        <taxon>Bacteria</taxon>
        <taxon>Pseudomonadati</taxon>
        <taxon>Pseudomonadota</taxon>
        <taxon>Alphaproteobacteria</taxon>
        <taxon>Hyphomicrobiales</taxon>
        <taxon>Rhizobiaceae</taxon>
        <taxon>Endobacterium</taxon>
    </lineage>
</organism>
<dbReference type="RefSeq" id="WP_153353326.1">
    <property type="nucleotide sequence ID" value="NZ_WIXI01000037.1"/>
</dbReference>
<evidence type="ECO:0000313" key="2">
    <source>
        <dbReference type="EMBL" id="MQY45816.1"/>
    </source>
</evidence>
<dbReference type="AlphaFoldDB" id="A0A6A8A973"/>
<accession>A0A6A8A973</accession>
<name>A0A6A8A973_9HYPH</name>
<evidence type="ECO:0000256" key="1">
    <source>
        <dbReference type="SAM" id="MobiDB-lite"/>
    </source>
</evidence>
<proteinExistence type="predicted"/>
<evidence type="ECO:0000313" key="3">
    <source>
        <dbReference type="Proteomes" id="UP000435138"/>
    </source>
</evidence>
<feature type="region of interest" description="Disordered" evidence="1">
    <location>
        <begin position="45"/>
        <end position="72"/>
    </location>
</feature>
<dbReference type="EMBL" id="WIXI01000037">
    <property type="protein sequence ID" value="MQY45816.1"/>
    <property type="molecule type" value="Genomic_DNA"/>
</dbReference>